<accession>A0A6G0X4C0</accession>
<dbReference type="Proteomes" id="UP000481153">
    <property type="component" value="Unassembled WGS sequence"/>
</dbReference>
<dbReference type="CDD" id="cd07379">
    <property type="entry name" value="MPP_239FB"/>
    <property type="match status" value="1"/>
</dbReference>
<gene>
    <name evidence="2" type="ORF">Ae201684_008630</name>
</gene>
<keyword evidence="3" id="KW-1185">Reference proteome</keyword>
<dbReference type="VEuPathDB" id="FungiDB:AeMF1_001462"/>
<dbReference type="PANTHER" id="PTHR12905">
    <property type="entry name" value="METALLOPHOSPHOESTERASE"/>
    <property type="match status" value="1"/>
</dbReference>
<dbReference type="PANTHER" id="PTHR12905:SF0">
    <property type="entry name" value="CALCINEURIN-LIKE PHOSPHOESTERASE DOMAIN-CONTAINING PROTEIN"/>
    <property type="match status" value="1"/>
</dbReference>
<dbReference type="AlphaFoldDB" id="A0A6G0X4C0"/>
<dbReference type="GO" id="GO:0016787">
    <property type="term" value="F:hydrolase activity"/>
    <property type="evidence" value="ECO:0007669"/>
    <property type="project" value="InterPro"/>
</dbReference>
<organism evidence="2 3">
    <name type="scientific">Aphanomyces euteiches</name>
    <dbReference type="NCBI Taxonomy" id="100861"/>
    <lineage>
        <taxon>Eukaryota</taxon>
        <taxon>Sar</taxon>
        <taxon>Stramenopiles</taxon>
        <taxon>Oomycota</taxon>
        <taxon>Saprolegniomycetes</taxon>
        <taxon>Saprolegniales</taxon>
        <taxon>Verrucalvaceae</taxon>
        <taxon>Aphanomyces</taxon>
    </lineage>
</organism>
<evidence type="ECO:0000313" key="3">
    <source>
        <dbReference type="Proteomes" id="UP000481153"/>
    </source>
</evidence>
<dbReference type="SUPFAM" id="SSF56300">
    <property type="entry name" value="Metallo-dependent phosphatases"/>
    <property type="match status" value="1"/>
</dbReference>
<sequence length="227" mass="24841">MASEETPPLSMVIPSATAALTVVSISDTHGRHRELIMPPGDILIHAGDYTRFGRREDADDFNAWLTTLPYETKLVVQGNHEANAPWKAEAKLVLSNATLLDHESILVHGVHSHLWQWLLLAMSRTQSTLIAIPSDAAIVIAHGPVQGFVDGNKGCPALRRAVETRQSLQLVVSGHIHSARGWTTSKPTWLSWLMGTRSVSFVNAANMSQESKPLEPPIVISIQPTRT</sequence>
<feature type="domain" description="Calcineurin-like phosphoesterase" evidence="1">
    <location>
        <begin position="21"/>
        <end position="178"/>
    </location>
</feature>
<proteinExistence type="predicted"/>
<dbReference type="Gene3D" id="3.60.21.10">
    <property type="match status" value="1"/>
</dbReference>
<dbReference type="InterPro" id="IPR051693">
    <property type="entry name" value="UPF0046_metallophosphoest"/>
</dbReference>
<reference evidence="2 3" key="1">
    <citation type="submission" date="2019-07" db="EMBL/GenBank/DDBJ databases">
        <title>Genomics analysis of Aphanomyces spp. identifies a new class of oomycete effector associated with host adaptation.</title>
        <authorList>
            <person name="Gaulin E."/>
        </authorList>
    </citation>
    <scope>NUCLEOTIDE SEQUENCE [LARGE SCALE GENOMIC DNA]</scope>
    <source>
        <strain evidence="2 3">ATCC 201684</strain>
    </source>
</reference>
<evidence type="ECO:0000313" key="2">
    <source>
        <dbReference type="EMBL" id="KAF0734781.1"/>
    </source>
</evidence>
<evidence type="ECO:0000259" key="1">
    <source>
        <dbReference type="Pfam" id="PF00149"/>
    </source>
</evidence>
<name>A0A6G0X4C0_9STRA</name>
<dbReference type="InterPro" id="IPR004843">
    <property type="entry name" value="Calcineurin-like_PHP"/>
</dbReference>
<protein>
    <recommendedName>
        <fullName evidence="1">Calcineurin-like phosphoesterase domain-containing protein</fullName>
    </recommendedName>
</protein>
<comment type="caution">
    <text evidence="2">The sequence shown here is derived from an EMBL/GenBank/DDBJ whole genome shotgun (WGS) entry which is preliminary data.</text>
</comment>
<dbReference type="Pfam" id="PF00149">
    <property type="entry name" value="Metallophos"/>
    <property type="match status" value="1"/>
</dbReference>
<dbReference type="EMBL" id="VJMJ01000106">
    <property type="protein sequence ID" value="KAF0734781.1"/>
    <property type="molecule type" value="Genomic_DNA"/>
</dbReference>
<dbReference type="InterPro" id="IPR029052">
    <property type="entry name" value="Metallo-depent_PP-like"/>
</dbReference>